<dbReference type="EMBL" id="FBYC01000004">
    <property type="protein sequence ID" value="CUX81368.1"/>
    <property type="molecule type" value="Genomic_DNA"/>
</dbReference>
<dbReference type="SUPFAM" id="SSF52540">
    <property type="entry name" value="P-loop containing nucleoside triphosphate hydrolases"/>
    <property type="match status" value="1"/>
</dbReference>
<evidence type="ECO:0000313" key="4">
    <source>
        <dbReference type="Proteomes" id="UP000182045"/>
    </source>
</evidence>
<gene>
    <name evidence="1" type="ORF">Ga0058931_1719</name>
    <name evidence="2" type="ORF">HLUCCA05_12900</name>
</gene>
<dbReference type="InterPro" id="IPR027417">
    <property type="entry name" value="P-loop_NTPase"/>
</dbReference>
<keyword evidence="4" id="KW-1185">Reference proteome</keyword>
<name>A0A0P8AIJ7_9RHOB</name>
<dbReference type="EMBL" id="LJSG01000006">
    <property type="protein sequence ID" value="KPP94211.1"/>
    <property type="molecule type" value="Genomic_DNA"/>
</dbReference>
<reference evidence="1 4" key="2">
    <citation type="submission" date="2016-01" db="EMBL/GenBank/DDBJ databases">
        <authorList>
            <person name="Varghese N."/>
        </authorList>
    </citation>
    <scope>NUCLEOTIDE SEQUENCE [LARGE SCALE GENOMIC DNA]</scope>
    <source>
        <strain evidence="1 4">HL-91</strain>
    </source>
</reference>
<sequence>MLVFMKQRLVMFSTPKCGSTALEKALAPMSDLVLQGDPRIKHCTFHRYKWRLEKFLQIFDQTPMSTTALIRHPQDWLGSWYRYRHGAWLDGTPQSTKGLSFDQFVEGYLAEEQPTFAAVGSQARFLTHPKTGETVDHLFRYDAFDEFRAFLEHRLGQGLALDRLNASPQMRLSLAPHLARRLDTTCAADFALYERACAAKPQGRIRSLIRALAS</sequence>
<dbReference type="RefSeq" id="WP_072247596.1">
    <property type="nucleotide sequence ID" value="NZ_FBYC01000004.1"/>
</dbReference>
<accession>A0A0P8AIJ7</accession>
<dbReference type="OrthoDB" id="7687351at2"/>
<evidence type="ECO:0000313" key="3">
    <source>
        <dbReference type="Proteomes" id="UP000050413"/>
    </source>
</evidence>
<comment type="caution">
    <text evidence="2">The sequence shown here is derived from an EMBL/GenBank/DDBJ whole genome shotgun (WGS) entry which is preliminary data.</text>
</comment>
<evidence type="ECO:0000313" key="2">
    <source>
        <dbReference type="EMBL" id="KPP94211.1"/>
    </source>
</evidence>
<proteinExistence type="predicted"/>
<protein>
    <recommendedName>
        <fullName evidence="5">Sulfotransferase family</fullName>
    </recommendedName>
</protein>
<dbReference type="Proteomes" id="UP000050413">
    <property type="component" value="Unassembled WGS sequence"/>
</dbReference>
<dbReference type="AlphaFoldDB" id="A0A0P8AIJ7"/>
<dbReference type="PATRIC" id="fig|1666912.4.peg.482"/>
<evidence type="ECO:0000313" key="1">
    <source>
        <dbReference type="EMBL" id="CUX81368.1"/>
    </source>
</evidence>
<organism evidence="2 3">
    <name type="scientific">Roseibaca calidilacus</name>
    <dbReference type="NCBI Taxonomy" id="1666912"/>
    <lineage>
        <taxon>Bacteria</taxon>
        <taxon>Pseudomonadati</taxon>
        <taxon>Pseudomonadota</taxon>
        <taxon>Alphaproteobacteria</taxon>
        <taxon>Rhodobacterales</taxon>
        <taxon>Paracoccaceae</taxon>
        <taxon>Roseinatronobacter</taxon>
    </lineage>
</organism>
<reference evidence="2 3" key="1">
    <citation type="submission" date="2015-09" db="EMBL/GenBank/DDBJ databases">
        <title>Identification and resolution of microdiversity through metagenomic sequencing of parallel consortia.</title>
        <authorList>
            <person name="Nelson W.C."/>
            <person name="Romine M.F."/>
            <person name="Lindemann S.R."/>
        </authorList>
    </citation>
    <scope>NUCLEOTIDE SEQUENCE [LARGE SCALE GENOMIC DNA]</scope>
    <source>
        <strain evidence="2">HL-91</strain>
    </source>
</reference>
<dbReference type="Proteomes" id="UP000182045">
    <property type="component" value="Unassembled WGS sequence"/>
</dbReference>
<evidence type="ECO:0008006" key="5">
    <source>
        <dbReference type="Google" id="ProtNLM"/>
    </source>
</evidence>
<dbReference type="STRING" id="1666912.Ga0058931_1719"/>